<dbReference type="KEGG" id="ptq:P700755_003262"/>
<reference evidence="1" key="2">
    <citation type="submission" date="2012-09" db="EMBL/GenBank/DDBJ databases">
        <title>The complete sequence of Psychroflexus torquis an extreme psychrophile from sea-ice that is stimulated by light.</title>
        <authorList>
            <person name="Feng S."/>
            <person name="Powell S.M."/>
            <person name="Bowman J.P."/>
        </authorList>
    </citation>
    <scope>NUCLEOTIDE SEQUENCE [LARGE SCALE GENOMIC DNA]</scope>
    <source>
        <strain evidence="1">ATCC 700755</strain>
    </source>
</reference>
<dbReference type="AlphaFoldDB" id="K4IHA4"/>
<dbReference type="EMBL" id="CP003879">
    <property type="protein sequence ID" value="AFU69912.1"/>
    <property type="molecule type" value="Genomic_DNA"/>
</dbReference>
<accession>K4IHA4</accession>
<evidence type="ECO:0000313" key="1">
    <source>
        <dbReference type="EMBL" id="AFU69912.1"/>
    </source>
</evidence>
<reference evidence="1" key="1">
    <citation type="submission" date="2006-03" db="EMBL/GenBank/DDBJ databases">
        <authorList>
            <person name="Bowman J."/>
            <person name="Ferriera S."/>
            <person name="Johnson J."/>
            <person name="Kravitz S."/>
            <person name="Halpern A."/>
            <person name="Remington K."/>
            <person name="Beeson K."/>
            <person name="Tran B."/>
            <person name="Rogers Y.-H."/>
            <person name="Friedman R."/>
            <person name="Venter J.C."/>
        </authorList>
    </citation>
    <scope>NUCLEOTIDE SEQUENCE [LARGE SCALE GENOMIC DNA]</scope>
    <source>
        <strain evidence="1">ATCC 700755</strain>
    </source>
</reference>
<evidence type="ECO:0000313" key="2">
    <source>
        <dbReference type="Proteomes" id="UP000008514"/>
    </source>
</evidence>
<keyword evidence="2" id="KW-1185">Reference proteome</keyword>
<sequence>MRRSIIYKLAIGFSKQGSKINVFLHLKIPSLWKLISK</sequence>
<organism evidence="1 2">
    <name type="scientific">Psychroflexus torquis (strain ATCC 700755 / CIP 106069 / ACAM 623)</name>
    <dbReference type="NCBI Taxonomy" id="313595"/>
    <lineage>
        <taxon>Bacteria</taxon>
        <taxon>Pseudomonadati</taxon>
        <taxon>Bacteroidota</taxon>
        <taxon>Flavobacteriia</taxon>
        <taxon>Flavobacteriales</taxon>
        <taxon>Flavobacteriaceae</taxon>
        <taxon>Psychroflexus</taxon>
    </lineage>
</organism>
<protein>
    <submittedName>
        <fullName evidence="1">Uncharacterized protein</fullName>
    </submittedName>
</protein>
<name>K4IHA4_PSYTT</name>
<dbReference type="Proteomes" id="UP000008514">
    <property type="component" value="Chromosome"/>
</dbReference>
<dbReference type="HOGENOM" id="CLU_3347655_0_0_10"/>
<proteinExistence type="predicted"/>
<gene>
    <name evidence="1" type="ordered locus">P700755_003262</name>
</gene>